<dbReference type="PATRIC" id="fig|49547.3.peg.1118"/>
<dbReference type="InterPro" id="IPR035906">
    <property type="entry name" value="MetI-like_sf"/>
</dbReference>
<feature type="transmembrane region" description="Helical" evidence="7">
    <location>
        <begin position="122"/>
        <end position="140"/>
    </location>
</feature>
<evidence type="ECO:0000256" key="2">
    <source>
        <dbReference type="ARBA" id="ARBA00022448"/>
    </source>
</evidence>
<dbReference type="EMBL" id="LWMV01000167">
    <property type="protein sequence ID" value="KZX12509.1"/>
    <property type="molecule type" value="Genomic_DNA"/>
</dbReference>
<gene>
    <name evidence="9" type="primary">ssuC</name>
    <name evidence="9" type="ORF">MBCUR_10460</name>
</gene>
<evidence type="ECO:0000256" key="7">
    <source>
        <dbReference type="RuleBase" id="RU363032"/>
    </source>
</evidence>
<dbReference type="GO" id="GO:0005886">
    <property type="term" value="C:plasma membrane"/>
    <property type="evidence" value="ECO:0007669"/>
    <property type="project" value="UniProtKB-SubCell"/>
</dbReference>
<evidence type="ECO:0000313" key="10">
    <source>
        <dbReference type="Proteomes" id="UP000077245"/>
    </source>
</evidence>
<dbReference type="Pfam" id="PF00528">
    <property type="entry name" value="BPD_transp_1"/>
    <property type="match status" value="1"/>
</dbReference>
<feature type="transmembrane region" description="Helical" evidence="7">
    <location>
        <begin position="168"/>
        <end position="199"/>
    </location>
</feature>
<evidence type="ECO:0000313" key="9">
    <source>
        <dbReference type="EMBL" id="KZX12509.1"/>
    </source>
</evidence>
<organism evidence="9 10">
    <name type="scientific">Methanobrevibacter curvatus</name>
    <dbReference type="NCBI Taxonomy" id="49547"/>
    <lineage>
        <taxon>Archaea</taxon>
        <taxon>Methanobacteriati</taxon>
        <taxon>Methanobacteriota</taxon>
        <taxon>Methanomada group</taxon>
        <taxon>Methanobacteria</taxon>
        <taxon>Methanobacteriales</taxon>
        <taxon>Methanobacteriaceae</taxon>
        <taxon>Methanobrevibacter</taxon>
    </lineage>
</organism>
<dbReference type="RefSeq" id="WP_084269525.1">
    <property type="nucleotide sequence ID" value="NZ_LWMV01000167.1"/>
</dbReference>
<keyword evidence="5 7" id="KW-1133">Transmembrane helix</keyword>
<feature type="transmembrane region" description="Helical" evidence="7">
    <location>
        <begin position="219"/>
        <end position="238"/>
    </location>
</feature>
<keyword evidence="4 7" id="KW-0812">Transmembrane</keyword>
<dbReference type="OrthoDB" id="50379at2157"/>
<keyword evidence="3" id="KW-1003">Cell membrane</keyword>
<feature type="transmembrane region" description="Helical" evidence="7">
    <location>
        <begin position="95"/>
        <end position="116"/>
    </location>
</feature>
<dbReference type="PROSITE" id="PS50928">
    <property type="entry name" value="ABC_TM1"/>
    <property type="match status" value="1"/>
</dbReference>
<evidence type="ECO:0000259" key="8">
    <source>
        <dbReference type="PROSITE" id="PS50928"/>
    </source>
</evidence>
<name>A0A166AV68_9EURY</name>
<reference evidence="9 10" key="1">
    <citation type="submission" date="2016-04" db="EMBL/GenBank/DDBJ databases">
        <title>Genome sequence of Methanobrevibacter curvatus DSM 11111.</title>
        <authorList>
            <person name="Poehlein A."/>
            <person name="Seedorf H."/>
            <person name="Daniel R."/>
        </authorList>
    </citation>
    <scope>NUCLEOTIDE SEQUENCE [LARGE SCALE GENOMIC DNA]</scope>
    <source>
        <strain evidence="9 10">DSM 11111</strain>
    </source>
</reference>
<protein>
    <submittedName>
        <fullName evidence="9">Putative aliphatic sulfonates transport permease protein SsuC</fullName>
    </submittedName>
</protein>
<dbReference type="CDD" id="cd06261">
    <property type="entry name" value="TM_PBP2"/>
    <property type="match status" value="1"/>
</dbReference>
<evidence type="ECO:0000256" key="6">
    <source>
        <dbReference type="ARBA" id="ARBA00023136"/>
    </source>
</evidence>
<keyword evidence="2 7" id="KW-0813">Transport</keyword>
<evidence type="ECO:0000256" key="3">
    <source>
        <dbReference type="ARBA" id="ARBA00022475"/>
    </source>
</evidence>
<comment type="similarity">
    <text evidence="7">Belongs to the binding-protein-dependent transport system permease family.</text>
</comment>
<dbReference type="InterPro" id="IPR000515">
    <property type="entry name" value="MetI-like"/>
</dbReference>
<dbReference type="PANTHER" id="PTHR30151">
    <property type="entry name" value="ALKANE SULFONATE ABC TRANSPORTER-RELATED, MEMBRANE SUBUNIT"/>
    <property type="match status" value="1"/>
</dbReference>
<feature type="transmembrane region" description="Helical" evidence="7">
    <location>
        <begin position="7"/>
        <end position="27"/>
    </location>
</feature>
<evidence type="ECO:0000256" key="4">
    <source>
        <dbReference type="ARBA" id="ARBA00022692"/>
    </source>
</evidence>
<evidence type="ECO:0000256" key="1">
    <source>
        <dbReference type="ARBA" id="ARBA00004651"/>
    </source>
</evidence>
<feature type="transmembrane region" description="Helical" evidence="7">
    <location>
        <begin position="62"/>
        <end position="83"/>
    </location>
</feature>
<dbReference type="GO" id="GO:0055085">
    <property type="term" value="P:transmembrane transport"/>
    <property type="evidence" value="ECO:0007669"/>
    <property type="project" value="InterPro"/>
</dbReference>
<dbReference type="PANTHER" id="PTHR30151:SF0">
    <property type="entry name" value="ABC TRANSPORTER PERMEASE PROTEIN MJ0413-RELATED"/>
    <property type="match status" value="1"/>
</dbReference>
<dbReference type="AlphaFoldDB" id="A0A166AV68"/>
<sequence>MKIKNKFLPLIIPIIIIVVWIIGTSILKLVPTFVVPDPLTVFDSGEELIFSGRLLRDTIDTLFKVLLGLLTASIVAIPLGILLGSSSRLEEMSKIIVGVLRPIPPVAWIPFSILWFGIGTAPAIFIIFMGSVFPILIYTLDGVKRTDKVLIEAGETLGANRFQILTRIIFPAAIPTIVSGLKVAVGIGLMCTVSAEMIASDSGLGHLIINASNLFDTGATVIGMVTIGIIGLMFDFIFRKIEGKVFW</sequence>
<evidence type="ECO:0000256" key="5">
    <source>
        <dbReference type="ARBA" id="ARBA00022989"/>
    </source>
</evidence>
<dbReference type="Gene3D" id="1.10.3720.10">
    <property type="entry name" value="MetI-like"/>
    <property type="match status" value="1"/>
</dbReference>
<comment type="subcellular location">
    <subcellularLocation>
        <location evidence="1 7">Cell membrane</location>
        <topology evidence="1 7">Multi-pass membrane protein</topology>
    </subcellularLocation>
</comment>
<proteinExistence type="inferred from homology"/>
<dbReference type="Proteomes" id="UP000077245">
    <property type="component" value="Unassembled WGS sequence"/>
</dbReference>
<feature type="domain" description="ABC transmembrane type-1" evidence="8">
    <location>
        <begin position="58"/>
        <end position="238"/>
    </location>
</feature>
<accession>A0A166AV68</accession>
<comment type="caution">
    <text evidence="9">The sequence shown here is derived from an EMBL/GenBank/DDBJ whole genome shotgun (WGS) entry which is preliminary data.</text>
</comment>
<keyword evidence="6 7" id="KW-0472">Membrane</keyword>
<dbReference type="STRING" id="49547.MBCUR_10460"/>
<dbReference type="FunFam" id="1.10.3720.10:FF:000003">
    <property type="entry name" value="Aliphatic sulfonate ABC transporter permease"/>
    <property type="match status" value="1"/>
</dbReference>
<keyword evidence="10" id="KW-1185">Reference proteome</keyword>
<dbReference type="SUPFAM" id="SSF161098">
    <property type="entry name" value="MetI-like"/>
    <property type="match status" value="1"/>
</dbReference>